<evidence type="ECO:0000313" key="4">
    <source>
        <dbReference type="EMBL" id="UYO62613.1"/>
    </source>
</evidence>
<evidence type="ECO:0000313" key="6">
    <source>
        <dbReference type="Proteomes" id="UP001163550"/>
    </source>
</evidence>
<keyword evidence="6" id="KW-1185">Reference proteome</keyword>
<dbReference type="RefSeq" id="WP_070370786.1">
    <property type="nucleotide sequence ID" value="NZ_CABIIK010000005.1"/>
</dbReference>
<keyword evidence="2" id="KW-0472">Membrane</keyword>
<dbReference type="Proteomes" id="UP000176244">
    <property type="component" value="Unassembled WGS sequence"/>
</dbReference>
<evidence type="ECO:0000313" key="5">
    <source>
        <dbReference type="Proteomes" id="UP000176244"/>
    </source>
</evidence>
<dbReference type="Proteomes" id="UP001163550">
    <property type="component" value="Chromosome"/>
</dbReference>
<feature type="region of interest" description="Disordered" evidence="1">
    <location>
        <begin position="46"/>
        <end position="66"/>
    </location>
</feature>
<feature type="transmembrane region" description="Helical" evidence="2">
    <location>
        <begin position="20"/>
        <end position="42"/>
    </location>
</feature>
<proteinExistence type="predicted"/>
<reference evidence="4" key="2">
    <citation type="submission" date="2021-11" db="EMBL/GenBank/DDBJ databases">
        <title>Isoprene-degrading acetogen.</title>
        <authorList>
            <person name="Yang Y."/>
            <person name="Jin H."/>
            <person name="Yan J."/>
        </authorList>
    </citation>
    <scope>NUCLEOTIDE SEQUENCE</scope>
    <source>
        <strain evidence="4">Berkeley</strain>
    </source>
</reference>
<reference evidence="3 5" key="1">
    <citation type="submission" date="2015-09" db="EMBL/GenBank/DDBJ databases">
        <title>Genome sequence of Acetobacterium wieringae DSM 1911.</title>
        <authorList>
            <person name="Poehlein A."/>
            <person name="Bengelsdorf F.R."/>
            <person name="Schiel-Bengelsdorf B."/>
            <person name="Duerre P."/>
            <person name="Daniel R."/>
        </authorList>
    </citation>
    <scope>NUCLEOTIDE SEQUENCE [LARGE SCALE GENOMIC DNA]</scope>
    <source>
        <strain evidence="3 5">DSM 1911</strain>
    </source>
</reference>
<accession>A0A1F2PHT2</accession>
<feature type="compositionally biased region" description="Low complexity" evidence="1">
    <location>
        <begin position="46"/>
        <end position="57"/>
    </location>
</feature>
<name>A0A1F2PHT2_9FIRM</name>
<dbReference type="EMBL" id="LKEU01000027">
    <property type="protein sequence ID" value="OFV70878.1"/>
    <property type="molecule type" value="Genomic_DNA"/>
</dbReference>
<evidence type="ECO:0000256" key="1">
    <source>
        <dbReference type="SAM" id="MobiDB-lite"/>
    </source>
</evidence>
<evidence type="ECO:0000256" key="2">
    <source>
        <dbReference type="SAM" id="Phobius"/>
    </source>
</evidence>
<keyword evidence="2" id="KW-1133">Transmembrane helix</keyword>
<organism evidence="3 5">
    <name type="scientific">Acetobacterium wieringae</name>
    <dbReference type="NCBI Taxonomy" id="52694"/>
    <lineage>
        <taxon>Bacteria</taxon>
        <taxon>Bacillati</taxon>
        <taxon>Bacillota</taxon>
        <taxon>Clostridia</taxon>
        <taxon>Eubacteriales</taxon>
        <taxon>Eubacteriaceae</taxon>
        <taxon>Acetobacterium</taxon>
    </lineage>
</organism>
<sequence>MNRKEKPAKRKNNSVRKKILILIGSILLCIVIAGVSCFIFRASDSSNLPDPSDLSSSEISTPTTGVETPFTQTLDQLIQTSNRITGLKINQTLLSLSGLNQAVTTIMDNQKQIIARCHELSETTADIPESDENMTLFSEINQLNKNLDSNCDQILEAKKQRDLTALEALLSDTANLQNGIIDALEQVS</sequence>
<dbReference type="AlphaFoldDB" id="A0A1F2PHT2"/>
<gene>
    <name evidence="3" type="ORF">ACWI_14640</name>
    <name evidence="4" type="ORF">LNN31_17810</name>
</gene>
<protein>
    <submittedName>
        <fullName evidence="3">Uncharacterized protein</fullName>
    </submittedName>
</protein>
<keyword evidence="2" id="KW-0812">Transmembrane</keyword>
<evidence type="ECO:0000313" key="3">
    <source>
        <dbReference type="EMBL" id="OFV70878.1"/>
    </source>
</evidence>
<dbReference type="EMBL" id="CP087994">
    <property type="protein sequence ID" value="UYO62613.1"/>
    <property type="molecule type" value="Genomic_DNA"/>
</dbReference>
<dbReference type="STRING" id="52694.ACWI_14640"/>